<reference evidence="2" key="2">
    <citation type="journal article" date="2015" name="Fish Shellfish Immunol.">
        <title>Early steps in the European eel (Anguilla anguilla)-Vibrio vulnificus interaction in the gills: Role of the RtxA13 toxin.</title>
        <authorList>
            <person name="Callol A."/>
            <person name="Pajuelo D."/>
            <person name="Ebbesson L."/>
            <person name="Teles M."/>
            <person name="MacKenzie S."/>
            <person name="Amaro C."/>
        </authorList>
    </citation>
    <scope>NUCLEOTIDE SEQUENCE</scope>
</reference>
<feature type="region of interest" description="Disordered" evidence="1">
    <location>
        <begin position="1"/>
        <end position="31"/>
    </location>
</feature>
<name>A0A0E9TR17_ANGAN</name>
<evidence type="ECO:0000256" key="1">
    <source>
        <dbReference type="SAM" id="MobiDB-lite"/>
    </source>
</evidence>
<sequence length="67" mass="7809">MQRDQINTALFEENKMQTRSSVRRQNASDKPCPLQYVRKALEKSKANRTHKVARRRAAAVSESRYSD</sequence>
<evidence type="ECO:0000313" key="2">
    <source>
        <dbReference type="EMBL" id="JAH56169.1"/>
    </source>
</evidence>
<feature type="compositionally biased region" description="Basic residues" evidence="1">
    <location>
        <begin position="46"/>
        <end position="57"/>
    </location>
</feature>
<reference evidence="2" key="1">
    <citation type="submission" date="2014-11" db="EMBL/GenBank/DDBJ databases">
        <authorList>
            <person name="Amaro Gonzalez C."/>
        </authorList>
    </citation>
    <scope>NUCLEOTIDE SEQUENCE</scope>
</reference>
<organism evidence="2">
    <name type="scientific">Anguilla anguilla</name>
    <name type="common">European freshwater eel</name>
    <name type="synonym">Muraena anguilla</name>
    <dbReference type="NCBI Taxonomy" id="7936"/>
    <lineage>
        <taxon>Eukaryota</taxon>
        <taxon>Metazoa</taxon>
        <taxon>Chordata</taxon>
        <taxon>Craniata</taxon>
        <taxon>Vertebrata</taxon>
        <taxon>Euteleostomi</taxon>
        <taxon>Actinopterygii</taxon>
        <taxon>Neopterygii</taxon>
        <taxon>Teleostei</taxon>
        <taxon>Anguilliformes</taxon>
        <taxon>Anguillidae</taxon>
        <taxon>Anguilla</taxon>
    </lineage>
</organism>
<protein>
    <submittedName>
        <fullName evidence="2">Uncharacterized protein</fullName>
    </submittedName>
</protein>
<dbReference type="EMBL" id="GBXM01052408">
    <property type="protein sequence ID" value="JAH56169.1"/>
    <property type="molecule type" value="Transcribed_RNA"/>
</dbReference>
<feature type="region of interest" description="Disordered" evidence="1">
    <location>
        <begin position="43"/>
        <end position="67"/>
    </location>
</feature>
<accession>A0A0E9TR17</accession>
<proteinExistence type="predicted"/>
<dbReference type="AlphaFoldDB" id="A0A0E9TR17"/>